<dbReference type="PANTHER" id="PTHR12619">
    <property type="entry name" value="RFX TRANSCRIPTION FACTOR FAMILY"/>
    <property type="match status" value="1"/>
</dbReference>
<dbReference type="Proteomes" id="UP000759131">
    <property type="component" value="Unassembled WGS sequence"/>
</dbReference>
<feature type="domain" description="RFX1-4/6/8-like BCD" evidence="1">
    <location>
        <begin position="1"/>
        <end position="118"/>
    </location>
</feature>
<dbReference type="EMBL" id="CAJPIZ010012542">
    <property type="protein sequence ID" value="CAG2113754.1"/>
    <property type="molecule type" value="Genomic_DNA"/>
</dbReference>
<evidence type="ECO:0000313" key="3">
    <source>
        <dbReference type="EMBL" id="CAD7648659.1"/>
    </source>
</evidence>
<evidence type="ECO:0000313" key="2">
    <source>
        <dbReference type="EMBL" id="CAD7633324.1"/>
    </source>
</evidence>
<accession>A0A7R9QK02</accession>
<reference evidence="3" key="1">
    <citation type="submission" date="2020-11" db="EMBL/GenBank/DDBJ databases">
        <authorList>
            <person name="Tran Van P."/>
        </authorList>
    </citation>
    <scope>NUCLEOTIDE SEQUENCE</scope>
</reference>
<dbReference type="PANTHER" id="PTHR12619:SF33">
    <property type="entry name" value="RFX, ISOFORM H"/>
    <property type="match status" value="1"/>
</dbReference>
<evidence type="ECO:0000259" key="1">
    <source>
        <dbReference type="Pfam" id="PF25340"/>
    </source>
</evidence>
<dbReference type="EMBL" id="OC867117">
    <property type="protein sequence ID" value="CAD7633324.1"/>
    <property type="molecule type" value="Genomic_DNA"/>
</dbReference>
<dbReference type="InterPro" id="IPR039779">
    <property type="entry name" value="RFX-like"/>
</dbReference>
<dbReference type="AlphaFoldDB" id="A0A7R9QK02"/>
<dbReference type="GO" id="GO:0000978">
    <property type="term" value="F:RNA polymerase II cis-regulatory region sequence-specific DNA binding"/>
    <property type="evidence" value="ECO:0007669"/>
    <property type="project" value="TreeGrafter"/>
</dbReference>
<dbReference type="GO" id="GO:0000981">
    <property type="term" value="F:DNA-binding transcription factor activity, RNA polymerase II-specific"/>
    <property type="evidence" value="ECO:0007669"/>
    <property type="project" value="TreeGrafter"/>
</dbReference>
<dbReference type="InterPro" id="IPR057321">
    <property type="entry name" value="RFX1-4/6/8-like_BCD"/>
</dbReference>
<dbReference type="Pfam" id="PF25340">
    <property type="entry name" value="BCD_RFX"/>
    <property type="match status" value="1"/>
</dbReference>
<sequence length="147" mass="17225">MINDLNRVDFKNVQEQASWVCQCDDEVVEQIEQSFKLLLQETNPFDKWGVWCEQILDLCLTDDDVRSATQFFFKWGFYSSLVMRDLTLRSASSFGSFHLIRLLYDEYIFYLIEHRVAKATGKTPLQVLGEARSMRTRSLVDVNAEHN</sequence>
<evidence type="ECO:0000313" key="4">
    <source>
        <dbReference type="Proteomes" id="UP000759131"/>
    </source>
</evidence>
<dbReference type="EMBL" id="CAJPIZ010044267">
    <property type="protein sequence ID" value="CAG2122091.1"/>
    <property type="molecule type" value="Genomic_DNA"/>
</dbReference>
<proteinExistence type="predicted"/>
<dbReference type="EMBL" id="OC898842">
    <property type="protein sequence ID" value="CAD7648659.1"/>
    <property type="molecule type" value="Genomic_DNA"/>
</dbReference>
<keyword evidence="4" id="KW-1185">Reference proteome</keyword>
<dbReference type="OrthoDB" id="10056949at2759"/>
<protein>
    <recommendedName>
        <fullName evidence="1">RFX1-4/6/8-like BCD domain-containing protein</fullName>
    </recommendedName>
</protein>
<gene>
    <name evidence="2" type="ORF">OSB1V03_LOCUS13721</name>
    <name evidence="3" type="ORF">OSB1V03_LOCUS22037</name>
</gene>
<organism evidence="3">
    <name type="scientific">Medioppia subpectinata</name>
    <dbReference type="NCBI Taxonomy" id="1979941"/>
    <lineage>
        <taxon>Eukaryota</taxon>
        <taxon>Metazoa</taxon>
        <taxon>Ecdysozoa</taxon>
        <taxon>Arthropoda</taxon>
        <taxon>Chelicerata</taxon>
        <taxon>Arachnida</taxon>
        <taxon>Acari</taxon>
        <taxon>Acariformes</taxon>
        <taxon>Sarcoptiformes</taxon>
        <taxon>Oribatida</taxon>
        <taxon>Brachypylina</taxon>
        <taxon>Oppioidea</taxon>
        <taxon>Oppiidae</taxon>
        <taxon>Medioppia</taxon>
    </lineage>
</organism>
<name>A0A7R9QK02_9ACAR</name>